<accession>A0A3T0RX66</accession>
<organism evidence="1 2">
    <name type="scientific">Acidipropionibacterium jensenii</name>
    <dbReference type="NCBI Taxonomy" id="1749"/>
    <lineage>
        <taxon>Bacteria</taxon>
        <taxon>Bacillati</taxon>
        <taxon>Actinomycetota</taxon>
        <taxon>Actinomycetes</taxon>
        <taxon>Propionibacteriales</taxon>
        <taxon>Propionibacteriaceae</taxon>
        <taxon>Acidipropionibacterium</taxon>
    </lineage>
</organism>
<reference evidence="2" key="1">
    <citation type="submission" date="2017-12" db="EMBL/GenBank/DDBJ databases">
        <title>Whole genome sequencing of Acidipropionibacterium jensenii strains JS279 and JS280.</title>
        <authorList>
            <person name="Deptula P."/>
            <person name="Laine P."/>
            <person name="Smolander O.-P."/>
            <person name="Paulin L."/>
            <person name="Auvinen P."/>
            <person name="Varmanen P."/>
        </authorList>
    </citation>
    <scope>NUCLEOTIDE SEQUENCE [LARGE SCALE GENOMIC DNA]</scope>
    <source>
        <strain evidence="2">JS280</strain>
    </source>
</reference>
<dbReference type="KEGG" id="aji:C0Z10_02665"/>
<evidence type="ECO:0000313" key="2">
    <source>
        <dbReference type="Proteomes" id="UP000285875"/>
    </source>
</evidence>
<dbReference type="EMBL" id="CP025570">
    <property type="protein sequence ID" value="AZZ38828.1"/>
    <property type="molecule type" value="Genomic_DNA"/>
</dbReference>
<evidence type="ECO:0000313" key="1">
    <source>
        <dbReference type="EMBL" id="AZZ38828.1"/>
    </source>
</evidence>
<gene>
    <name evidence="1" type="ORF">C0Z10_02665</name>
</gene>
<proteinExistence type="predicted"/>
<dbReference type="Proteomes" id="UP000285875">
    <property type="component" value="Chromosome"/>
</dbReference>
<evidence type="ECO:0008006" key="3">
    <source>
        <dbReference type="Google" id="ProtNLM"/>
    </source>
</evidence>
<dbReference type="RefSeq" id="WP_097798385.1">
    <property type="nucleotide sequence ID" value="NZ_CP025570.1"/>
</dbReference>
<name>A0A3T0RX66_9ACTN</name>
<sequence>MSPSIDFTAISADAVATHNLSITHRLMSGAGSASLLAFRLAPEDPCSGLAHGLTTSGQFVVAAYRDPEAAATTAADGQPVEVRVDLVKGSPEPSVRLVTATVHLVGTLTWLDPDEAFLMLVQGDLPPRVGEIAENPDGRVGVVEAGRVVLRDSLGVTPIDLDTLIQADHCPRACDAVYPDADQEWDAYDLTASVDQMYLRRICHAVDEGSIAGAVCWRRPSTHYCEHTIGRVFLADIDRTGVTLMSVQPDETISAFAAFRHPATTLDDLAVQLSCLIEDSVPVH</sequence>
<protein>
    <recommendedName>
        <fullName evidence="3">DUF2470 domain-containing protein</fullName>
    </recommendedName>
</protein>
<dbReference type="AlphaFoldDB" id="A0A3T0RX66"/>